<name>A0A2M8PES9_9CHLR</name>
<reference evidence="1 2" key="1">
    <citation type="submission" date="2017-11" db="EMBL/GenBank/DDBJ databases">
        <title>Evolution of Phototrophy in the Chloroflexi Phylum Driven by Horizontal Gene Transfer.</title>
        <authorList>
            <person name="Ward L.M."/>
            <person name="Hemp J."/>
            <person name="Shih P.M."/>
            <person name="Mcglynn S.E."/>
            <person name="Fischer W."/>
        </authorList>
    </citation>
    <scope>NUCLEOTIDE SEQUENCE [LARGE SCALE GENOMIC DNA]</scope>
    <source>
        <strain evidence="1">JP3_13</strain>
    </source>
</reference>
<dbReference type="InterPro" id="IPR007479">
    <property type="entry name" value="ISC_FeS_clus_asmbl_IscsX"/>
</dbReference>
<sequence length="80" mass="9098">MLEFSSEAGFQNALYWEASYEIVLALMAAYPEVDVDSIGLEQLKALIVALPNFADDPGLAHDELLSQILREWWEEIDARR</sequence>
<evidence type="ECO:0000313" key="1">
    <source>
        <dbReference type="EMBL" id="PJF36057.1"/>
    </source>
</evidence>
<protein>
    <submittedName>
        <fullName evidence="1">Fe-S assembly protein IscX</fullName>
    </submittedName>
</protein>
<dbReference type="InterPro" id="IPR036762">
    <property type="entry name" value="IscX-like_sf"/>
</dbReference>
<dbReference type="SUPFAM" id="SSF140319">
    <property type="entry name" value="IscX-like"/>
    <property type="match status" value="1"/>
</dbReference>
<dbReference type="AlphaFoldDB" id="A0A2M8PES9"/>
<comment type="caution">
    <text evidence="1">The sequence shown here is derived from an EMBL/GenBank/DDBJ whole genome shotgun (WGS) entry which is preliminary data.</text>
</comment>
<dbReference type="Pfam" id="PF04384">
    <property type="entry name" value="Fe-S_assembly"/>
    <property type="match status" value="1"/>
</dbReference>
<evidence type="ECO:0000313" key="2">
    <source>
        <dbReference type="Proteomes" id="UP000229681"/>
    </source>
</evidence>
<organism evidence="1 2">
    <name type="scientific">Candidatus Thermofonsia Clade 1 bacterium</name>
    <dbReference type="NCBI Taxonomy" id="2364210"/>
    <lineage>
        <taxon>Bacteria</taxon>
        <taxon>Bacillati</taxon>
        <taxon>Chloroflexota</taxon>
        <taxon>Candidatus Thermofontia</taxon>
        <taxon>Candidatus Thermofonsia Clade 1</taxon>
    </lineage>
</organism>
<dbReference type="Proteomes" id="UP000229681">
    <property type="component" value="Unassembled WGS sequence"/>
</dbReference>
<dbReference type="NCBIfam" id="TIGR03412">
    <property type="entry name" value="iscX_yfhJ"/>
    <property type="match status" value="1"/>
</dbReference>
<proteinExistence type="predicted"/>
<dbReference type="GO" id="GO:0016226">
    <property type="term" value="P:iron-sulfur cluster assembly"/>
    <property type="evidence" value="ECO:0007669"/>
    <property type="project" value="InterPro"/>
</dbReference>
<accession>A0A2M8PES9</accession>
<gene>
    <name evidence="1" type="primary">iscX</name>
    <name evidence="1" type="ORF">CUN49_07380</name>
</gene>
<dbReference type="Gene3D" id="1.10.10.600">
    <property type="entry name" value="IscX-like"/>
    <property type="match status" value="1"/>
</dbReference>
<dbReference type="EMBL" id="PGTM01000083">
    <property type="protein sequence ID" value="PJF36057.1"/>
    <property type="molecule type" value="Genomic_DNA"/>
</dbReference>